<name>A0ABY3PHC9_9CYAN</name>
<accession>A0ABY3PHC9</accession>
<organism evidence="1 2">
    <name type="scientific">Gloeobacter morelensis MG652769</name>
    <dbReference type="NCBI Taxonomy" id="2781736"/>
    <lineage>
        <taxon>Bacteria</taxon>
        <taxon>Bacillati</taxon>
        <taxon>Cyanobacteriota</taxon>
        <taxon>Cyanophyceae</taxon>
        <taxon>Gloeobacterales</taxon>
        <taxon>Gloeobacteraceae</taxon>
        <taxon>Gloeobacter</taxon>
        <taxon>Gloeobacter morelensis</taxon>
    </lineage>
</organism>
<dbReference type="Proteomes" id="UP001054846">
    <property type="component" value="Chromosome"/>
</dbReference>
<evidence type="ECO:0000313" key="1">
    <source>
        <dbReference type="EMBL" id="UFP93023.1"/>
    </source>
</evidence>
<dbReference type="RefSeq" id="WP_230840026.1">
    <property type="nucleotide sequence ID" value="NZ_CP063845.1"/>
</dbReference>
<keyword evidence="2" id="KW-1185">Reference proteome</keyword>
<proteinExistence type="predicted"/>
<gene>
    <name evidence="1" type="ORF">ISF26_14515</name>
</gene>
<reference evidence="1 2" key="1">
    <citation type="journal article" date="2021" name="Genome Biol. Evol.">
        <title>Complete Genome Sequencing of a Novel Gloeobacter Species from a Waterfall Cave in Mexico.</title>
        <authorList>
            <person name="Saw J.H."/>
            <person name="Cardona T."/>
            <person name="Montejano G."/>
        </authorList>
    </citation>
    <scope>NUCLEOTIDE SEQUENCE [LARGE SCALE GENOMIC DNA]</scope>
    <source>
        <strain evidence="1">MG652769</strain>
    </source>
</reference>
<protein>
    <submittedName>
        <fullName evidence="1">Uncharacterized protein</fullName>
    </submittedName>
</protein>
<sequence length="125" mass="13673">MRSKRLSVCLEDPEDVRSWLSVIFKADVLMSLADPAAPGQPSLSVALCLTLRPHPSMLHILSSELLQAARRGLGIERHWLLVLDERCLPGPWDLLEAFYHCADAGGECEGIDFGPLRSLPLSGGI</sequence>
<dbReference type="EMBL" id="CP063845">
    <property type="protein sequence ID" value="UFP93023.1"/>
    <property type="molecule type" value="Genomic_DNA"/>
</dbReference>
<evidence type="ECO:0000313" key="2">
    <source>
        <dbReference type="Proteomes" id="UP001054846"/>
    </source>
</evidence>